<dbReference type="AlphaFoldDB" id="A0A0M3IAF8"/>
<sequence>MTSVLDLIVSAQSAIGKTRFIPRKQMQLEEEEEGGEGKEEVATMDVSLIPSTCPLLESERKEALKMVGGFVEVTSHLQLESIPVRKVVKMRREVRRLDSQAALRVHKRDGIA</sequence>
<dbReference type="WBParaSite" id="ALUE_0001455701-mRNA-1">
    <property type="protein sequence ID" value="ALUE_0001455701-mRNA-1"/>
    <property type="gene ID" value="ALUE_0001455701"/>
</dbReference>
<dbReference type="Proteomes" id="UP000036681">
    <property type="component" value="Unplaced"/>
</dbReference>
<name>A0A0M3IAF8_ASCLU</name>
<accession>A0A0M3IAF8</accession>
<organism evidence="1 2">
    <name type="scientific">Ascaris lumbricoides</name>
    <name type="common">Giant roundworm</name>
    <dbReference type="NCBI Taxonomy" id="6252"/>
    <lineage>
        <taxon>Eukaryota</taxon>
        <taxon>Metazoa</taxon>
        <taxon>Ecdysozoa</taxon>
        <taxon>Nematoda</taxon>
        <taxon>Chromadorea</taxon>
        <taxon>Rhabditida</taxon>
        <taxon>Spirurina</taxon>
        <taxon>Ascaridomorpha</taxon>
        <taxon>Ascaridoidea</taxon>
        <taxon>Ascarididae</taxon>
        <taxon>Ascaris</taxon>
    </lineage>
</organism>
<reference evidence="2" key="1">
    <citation type="submission" date="2017-02" db="UniProtKB">
        <authorList>
            <consortium name="WormBaseParasite"/>
        </authorList>
    </citation>
    <scope>IDENTIFICATION</scope>
</reference>
<proteinExistence type="predicted"/>
<evidence type="ECO:0000313" key="1">
    <source>
        <dbReference type="Proteomes" id="UP000036681"/>
    </source>
</evidence>
<evidence type="ECO:0000313" key="2">
    <source>
        <dbReference type="WBParaSite" id="ALUE_0001455701-mRNA-1"/>
    </source>
</evidence>
<keyword evidence="1" id="KW-1185">Reference proteome</keyword>
<protein>
    <submittedName>
        <fullName evidence="2">Uncharacterized protein</fullName>
    </submittedName>
</protein>